<evidence type="ECO:0000313" key="1">
    <source>
        <dbReference type="EMBL" id="TPX37345.1"/>
    </source>
</evidence>
<dbReference type="Proteomes" id="UP000317494">
    <property type="component" value="Unassembled WGS sequence"/>
</dbReference>
<accession>A0A507CTR7</accession>
<evidence type="ECO:0000313" key="4">
    <source>
        <dbReference type="Proteomes" id="UP000317494"/>
    </source>
</evidence>
<comment type="caution">
    <text evidence="2">The sequence shown here is derived from an EMBL/GenBank/DDBJ whole genome shotgun (WGS) entry which is preliminary data.</text>
</comment>
<dbReference type="EMBL" id="QEAM01000267">
    <property type="protein sequence ID" value="TPX42526.1"/>
    <property type="molecule type" value="Genomic_DNA"/>
</dbReference>
<dbReference type="AlphaFoldDB" id="A0A507CTR7"/>
<evidence type="ECO:0000313" key="2">
    <source>
        <dbReference type="EMBL" id="TPX42526.1"/>
    </source>
</evidence>
<dbReference type="Proteomes" id="UP000320475">
    <property type="component" value="Unassembled WGS sequence"/>
</dbReference>
<proteinExistence type="predicted"/>
<evidence type="ECO:0000313" key="5">
    <source>
        <dbReference type="Proteomes" id="UP000320475"/>
    </source>
</evidence>
<reference evidence="4 5" key="1">
    <citation type="journal article" date="2019" name="Sci. Rep.">
        <title>Comparative genomics of chytrid fungi reveal insights into the obligate biotrophic and pathogenic lifestyle of Synchytrium endobioticum.</title>
        <authorList>
            <person name="van de Vossenberg B.T.L.H."/>
            <person name="Warris S."/>
            <person name="Nguyen H.D.T."/>
            <person name="van Gent-Pelzer M.P.E."/>
            <person name="Joly D.L."/>
            <person name="van de Geest H.C."/>
            <person name="Bonants P.J.M."/>
            <person name="Smith D.S."/>
            <person name="Levesque C.A."/>
            <person name="van der Lee T.A.J."/>
        </authorList>
    </citation>
    <scope>NUCLEOTIDE SEQUENCE [LARGE SCALE GENOMIC DNA]</scope>
    <source>
        <strain evidence="2 5">LEV6574</strain>
        <strain evidence="3 4">MB42</strain>
    </source>
</reference>
<dbReference type="VEuPathDB" id="FungiDB:SeMB42_g02078"/>
<gene>
    <name evidence="2" type="ORF">SeLEV6574_g05554</name>
    <name evidence="1" type="ORF">SeLEV6574_g07913</name>
    <name evidence="3" type="ORF">SeMB42_g02078</name>
</gene>
<keyword evidence="4" id="KW-1185">Reference proteome</keyword>
<evidence type="ECO:0000313" key="3">
    <source>
        <dbReference type="EMBL" id="TPX50956.1"/>
    </source>
</evidence>
<name>A0A507CTR7_9FUNG</name>
<dbReference type="EMBL" id="QEAM01000651">
    <property type="protein sequence ID" value="TPX37345.1"/>
    <property type="molecule type" value="Genomic_DNA"/>
</dbReference>
<organism evidence="2 5">
    <name type="scientific">Synchytrium endobioticum</name>
    <dbReference type="NCBI Taxonomy" id="286115"/>
    <lineage>
        <taxon>Eukaryota</taxon>
        <taxon>Fungi</taxon>
        <taxon>Fungi incertae sedis</taxon>
        <taxon>Chytridiomycota</taxon>
        <taxon>Chytridiomycota incertae sedis</taxon>
        <taxon>Chytridiomycetes</taxon>
        <taxon>Synchytriales</taxon>
        <taxon>Synchytriaceae</taxon>
        <taxon>Synchytrium</taxon>
    </lineage>
</organism>
<dbReference type="EMBL" id="QEAN01000060">
    <property type="protein sequence ID" value="TPX50956.1"/>
    <property type="molecule type" value="Genomic_DNA"/>
</dbReference>
<sequence>MQAFGAICVMLGSKGQEWRRTQMPSAFYSQHSTNRKPNKIDSSVSTISLKTSIYSPRLASQPITEYPSSW</sequence>
<protein>
    <submittedName>
        <fullName evidence="2">Uncharacterized protein</fullName>
    </submittedName>
</protein>